<evidence type="ECO:0000313" key="1">
    <source>
        <dbReference type="EMBL" id="MPM37070.1"/>
    </source>
</evidence>
<dbReference type="EMBL" id="VSSQ01007816">
    <property type="protein sequence ID" value="MPM37070.1"/>
    <property type="molecule type" value="Genomic_DNA"/>
</dbReference>
<accession>A0A644Z860</accession>
<protein>
    <submittedName>
        <fullName evidence="1">Uncharacterized protein</fullName>
    </submittedName>
</protein>
<gene>
    <name evidence="1" type="ORF">SDC9_83676</name>
</gene>
<name>A0A644Z860_9ZZZZ</name>
<organism evidence="1">
    <name type="scientific">bioreactor metagenome</name>
    <dbReference type="NCBI Taxonomy" id="1076179"/>
    <lineage>
        <taxon>unclassified sequences</taxon>
        <taxon>metagenomes</taxon>
        <taxon>ecological metagenomes</taxon>
    </lineage>
</organism>
<proteinExistence type="predicted"/>
<dbReference type="AlphaFoldDB" id="A0A644Z860"/>
<reference evidence="1" key="1">
    <citation type="submission" date="2019-08" db="EMBL/GenBank/DDBJ databases">
        <authorList>
            <person name="Kucharzyk K."/>
            <person name="Murdoch R.W."/>
            <person name="Higgins S."/>
            <person name="Loffler F."/>
        </authorList>
    </citation>
    <scope>NUCLEOTIDE SEQUENCE</scope>
</reference>
<comment type="caution">
    <text evidence="1">The sequence shown here is derived from an EMBL/GenBank/DDBJ whole genome shotgun (WGS) entry which is preliminary data.</text>
</comment>
<sequence>MFDCHLIDPSVEYVPEYLLPVGCAGREELDELPLGDHDDLPPLLQIHPEKILDLLRDVLGFGHPATVREHQQSIPGSLGIALSSLLLAHIRRGPAYFVGLAQMLECQIDVGFRVIIGEIAAQGAHFPVLAAGIPVESERYAVEDHGLPGACAP</sequence>